<comment type="caution">
    <text evidence="10">The sequence shown here is derived from an EMBL/GenBank/DDBJ whole genome shotgun (WGS) entry which is preliminary data.</text>
</comment>
<accession>A0AAD8JED5</accession>
<comment type="similarity">
    <text evidence="3">Belongs to the ubiquitin family.</text>
</comment>
<feature type="domain" description="Ubiquitin-like" evidence="9">
    <location>
        <begin position="226"/>
        <end position="295"/>
    </location>
</feature>
<dbReference type="PANTHER" id="PTHR10666">
    <property type="entry name" value="UBIQUITIN"/>
    <property type="match status" value="1"/>
</dbReference>
<dbReference type="InterPro" id="IPR050158">
    <property type="entry name" value="Ubiquitin_ubiquitin-like"/>
</dbReference>
<keyword evidence="11" id="KW-1185">Reference proteome</keyword>
<proteinExistence type="inferred from homology"/>
<gene>
    <name evidence="10" type="ORF">POM88_001544</name>
</gene>
<keyword evidence="4" id="KW-0963">Cytoplasm</keyword>
<organism evidence="10 11">
    <name type="scientific">Heracleum sosnowskyi</name>
    <dbReference type="NCBI Taxonomy" id="360622"/>
    <lineage>
        <taxon>Eukaryota</taxon>
        <taxon>Viridiplantae</taxon>
        <taxon>Streptophyta</taxon>
        <taxon>Embryophyta</taxon>
        <taxon>Tracheophyta</taxon>
        <taxon>Spermatophyta</taxon>
        <taxon>Magnoliopsida</taxon>
        <taxon>eudicotyledons</taxon>
        <taxon>Gunneridae</taxon>
        <taxon>Pentapetalae</taxon>
        <taxon>asterids</taxon>
        <taxon>campanulids</taxon>
        <taxon>Apiales</taxon>
        <taxon>Apiaceae</taxon>
        <taxon>Apioideae</taxon>
        <taxon>apioid superclade</taxon>
        <taxon>Tordylieae</taxon>
        <taxon>Tordyliinae</taxon>
        <taxon>Heracleum</taxon>
    </lineage>
</organism>
<dbReference type="Proteomes" id="UP001237642">
    <property type="component" value="Unassembled WGS sequence"/>
</dbReference>
<reference evidence="10" key="2">
    <citation type="submission" date="2023-05" db="EMBL/GenBank/DDBJ databases">
        <authorList>
            <person name="Schelkunov M.I."/>
        </authorList>
    </citation>
    <scope>NUCLEOTIDE SEQUENCE</scope>
    <source>
        <strain evidence="10">Hsosn_3</strain>
        <tissue evidence="10">Leaf</tissue>
    </source>
</reference>
<evidence type="ECO:0000256" key="2">
    <source>
        <dbReference type="ARBA" id="ARBA00004496"/>
    </source>
</evidence>
<evidence type="ECO:0000256" key="5">
    <source>
        <dbReference type="ARBA" id="ARBA00022499"/>
    </source>
</evidence>
<dbReference type="GO" id="GO:0005737">
    <property type="term" value="C:cytoplasm"/>
    <property type="evidence" value="ECO:0007669"/>
    <property type="project" value="UniProtKB-SubCell"/>
</dbReference>
<dbReference type="Pfam" id="PF00240">
    <property type="entry name" value="ubiquitin"/>
    <property type="match status" value="8"/>
</dbReference>
<feature type="domain" description="Ubiquitin-like" evidence="9">
    <location>
        <begin position="75"/>
        <end position="144"/>
    </location>
</feature>
<dbReference type="InterPro" id="IPR029071">
    <property type="entry name" value="Ubiquitin-like_domsf"/>
</dbReference>
<feature type="domain" description="Ubiquitin-like" evidence="9">
    <location>
        <begin position="151"/>
        <end position="220"/>
    </location>
</feature>
<evidence type="ECO:0000256" key="7">
    <source>
        <dbReference type="ARBA" id="ARBA00022843"/>
    </source>
</evidence>
<dbReference type="GO" id="GO:0003729">
    <property type="term" value="F:mRNA binding"/>
    <property type="evidence" value="ECO:0007669"/>
    <property type="project" value="UniProtKB-ARBA"/>
</dbReference>
<dbReference type="GO" id="GO:0005634">
    <property type="term" value="C:nucleus"/>
    <property type="evidence" value="ECO:0007669"/>
    <property type="project" value="UniProtKB-SubCell"/>
</dbReference>
<dbReference type="InterPro" id="IPR019956">
    <property type="entry name" value="Ubiquitin_dom"/>
</dbReference>
<dbReference type="SUPFAM" id="SSF54236">
    <property type="entry name" value="Ubiquitin-like"/>
    <property type="match status" value="8"/>
</dbReference>
<protein>
    <submittedName>
        <fullName evidence="10">Polyubiquitin-like</fullName>
    </submittedName>
</protein>
<dbReference type="PROSITE" id="PS50053">
    <property type="entry name" value="UBIQUITIN_2"/>
    <property type="match status" value="8"/>
</dbReference>
<keyword evidence="7" id="KW-0832">Ubl conjugation</keyword>
<comment type="subcellular location">
    <subcellularLocation>
        <location evidence="2">Cytoplasm</location>
    </subcellularLocation>
    <subcellularLocation>
        <location evidence="1">Nucleus</location>
    </subcellularLocation>
</comment>
<evidence type="ECO:0000313" key="10">
    <source>
        <dbReference type="EMBL" id="KAK1401939.1"/>
    </source>
</evidence>
<evidence type="ECO:0000313" key="11">
    <source>
        <dbReference type="Proteomes" id="UP001237642"/>
    </source>
</evidence>
<feature type="domain" description="Ubiquitin-like" evidence="9">
    <location>
        <begin position="302"/>
        <end position="371"/>
    </location>
</feature>
<feature type="domain" description="Ubiquitin-like" evidence="9">
    <location>
        <begin position="530"/>
        <end position="605"/>
    </location>
</feature>
<evidence type="ECO:0000259" key="9">
    <source>
        <dbReference type="PROSITE" id="PS50053"/>
    </source>
</evidence>
<dbReference type="EMBL" id="JAUIZM010000001">
    <property type="protein sequence ID" value="KAK1401939.1"/>
    <property type="molecule type" value="Genomic_DNA"/>
</dbReference>
<name>A0AAD8JED5_9APIA</name>
<evidence type="ECO:0000256" key="1">
    <source>
        <dbReference type="ARBA" id="ARBA00004123"/>
    </source>
</evidence>
<keyword evidence="8" id="KW-0539">Nucleus</keyword>
<reference evidence="10" key="1">
    <citation type="submission" date="2023-02" db="EMBL/GenBank/DDBJ databases">
        <title>Genome of toxic invasive species Heracleum sosnowskyi carries increased number of genes despite the absence of recent whole-genome duplications.</title>
        <authorList>
            <person name="Schelkunov M."/>
            <person name="Shtratnikova V."/>
            <person name="Makarenko M."/>
            <person name="Klepikova A."/>
            <person name="Omelchenko D."/>
            <person name="Novikova G."/>
            <person name="Obukhova E."/>
            <person name="Bogdanov V."/>
            <person name="Penin A."/>
            <person name="Logacheva M."/>
        </authorList>
    </citation>
    <scope>NUCLEOTIDE SEQUENCE</scope>
    <source>
        <strain evidence="10">Hsosn_3</strain>
        <tissue evidence="10">Leaf</tissue>
    </source>
</reference>
<evidence type="ECO:0000256" key="3">
    <source>
        <dbReference type="ARBA" id="ARBA00008430"/>
    </source>
</evidence>
<feature type="domain" description="Ubiquitin-like" evidence="9">
    <location>
        <begin position="378"/>
        <end position="447"/>
    </location>
</feature>
<feature type="domain" description="Ubiquitin-like" evidence="9">
    <location>
        <begin position="454"/>
        <end position="529"/>
    </location>
</feature>
<dbReference type="Gene3D" id="3.10.20.90">
    <property type="entry name" value="Phosphatidylinositol 3-kinase Catalytic Subunit, Chain A, domain 1"/>
    <property type="match status" value="8"/>
</dbReference>
<keyword evidence="5" id="KW-1017">Isopeptide bond</keyword>
<dbReference type="PRINTS" id="PR00348">
    <property type="entry name" value="UBIQUITIN"/>
</dbReference>
<keyword evidence="6" id="KW-0677">Repeat</keyword>
<feature type="domain" description="Ubiquitin-like" evidence="9">
    <location>
        <begin position="1"/>
        <end position="65"/>
    </location>
</feature>
<evidence type="ECO:0000256" key="6">
    <source>
        <dbReference type="ARBA" id="ARBA00022737"/>
    </source>
</evidence>
<evidence type="ECO:0000256" key="8">
    <source>
        <dbReference type="ARBA" id="ARBA00023242"/>
    </source>
</evidence>
<sequence length="605" mass="69034">MQIFVKFLTGRTITFVVKSSDTVDIVKTKIYDKVGISVNKQRLIFSGKQLEDGRTLAEYGIQESTFDFILCLSVMNIFVKTLAGKLIAIEVERSDTIDILKAKIQGVEGIPPDHQRLIFADQELENGYALADYNIEDDSMILLICCPCGRMQIFVKTMTGKTIPLEVESFDTILSVKSKIQDVDGVSPHQQMLIFAGNQLKDGLTLVDYDIQKESTLHLLPRVDVIQIFVKSLSGKISTLEVERSDTIDNIKSKIQDIEGIHPDHQRLIFSDKQLEDGHTLEDYNIQEESILLLVPCLCGRMQIFVKNLAGKTITLQVERSDRIYDVKAKIYDMERIPINHQRLILSDEQLEDHLTLTDYNTKKNSVLLLVQCVCERMQIFVKNLAGKTITLEVELSEKVHDVKVKIHDKEGFPIDHQRLIFADKRLEDGHTLADYNIQKNSTLLLVRCVCSRMQIFVRNLSDRTIIFEVLRCDTLDILKAKIQDREGIPPHRQRLNFQGKQLEGFRTMADYNIQENSTLFFMFSISGGMQICVKKLIGKTITLDVGTWDTIGDVKARIQEKEGIPPDLQRLFFAGKVLEDDHTLADYNIEEESTLWLINKLCGC</sequence>
<dbReference type="AlphaFoldDB" id="A0AAD8JED5"/>
<dbReference type="FunFam" id="3.10.20.90:FF:000160">
    <property type="entry name" value="Polyubiquitin-C"/>
    <property type="match status" value="4"/>
</dbReference>
<dbReference type="SMART" id="SM00213">
    <property type="entry name" value="UBQ"/>
    <property type="match status" value="8"/>
</dbReference>
<evidence type="ECO:0000256" key="4">
    <source>
        <dbReference type="ARBA" id="ARBA00022490"/>
    </source>
</evidence>
<dbReference type="InterPro" id="IPR000626">
    <property type="entry name" value="Ubiquitin-like_dom"/>
</dbReference>
<dbReference type="FunFam" id="3.10.20.90:FF:000469">
    <property type="entry name" value="Polyubiquitin-C"/>
    <property type="match status" value="1"/>
</dbReference>